<dbReference type="RefSeq" id="XP_028151274.1">
    <property type="nucleotide sequence ID" value="XM_028295473.1"/>
</dbReference>
<dbReference type="Gene3D" id="3.10.100.10">
    <property type="entry name" value="Mannose-Binding Protein A, subunit A"/>
    <property type="match status" value="1"/>
</dbReference>
<reference evidence="5" key="1">
    <citation type="submission" date="2025-04" db="UniProtKB">
        <authorList>
            <consortium name="RefSeq"/>
        </authorList>
    </citation>
    <scope>IDENTIFICATION</scope>
</reference>
<dbReference type="InterPro" id="IPR001304">
    <property type="entry name" value="C-type_lectin-like"/>
</dbReference>
<dbReference type="InterPro" id="IPR016187">
    <property type="entry name" value="CTDL_fold"/>
</dbReference>
<keyword evidence="1" id="KW-0732">Signal</keyword>
<evidence type="ECO:0000259" key="2">
    <source>
        <dbReference type="PROSITE" id="PS50041"/>
    </source>
</evidence>
<evidence type="ECO:0000256" key="1">
    <source>
        <dbReference type="SAM" id="SignalP"/>
    </source>
</evidence>
<name>A0A6P7GNS1_DIAVI</name>
<dbReference type="SUPFAM" id="SSF56436">
    <property type="entry name" value="C-type lectin-like"/>
    <property type="match status" value="1"/>
</dbReference>
<dbReference type="InterPro" id="IPR050111">
    <property type="entry name" value="C-type_lectin/snaclec_domain"/>
</dbReference>
<evidence type="ECO:0000313" key="5">
    <source>
        <dbReference type="RefSeq" id="XP_028151274.1"/>
    </source>
</evidence>
<protein>
    <submittedName>
        <fullName evidence="5">Perlucin-like</fullName>
    </submittedName>
</protein>
<dbReference type="PANTHER" id="PTHR22803">
    <property type="entry name" value="MANNOSE, PHOSPHOLIPASE, LECTIN RECEPTOR RELATED"/>
    <property type="match status" value="1"/>
</dbReference>
<dbReference type="SMART" id="SM00034">
    <property type="entry name" value="CLECT"/>
    <property type="match status" value="1"/>
</dbReference>
<feature type="domain" description="C-type lectin" evidence="2">
    <location>
        <begin position="54"/>
        <end position="174"/>
    </location>
</feature>
<keyword evidence="4" id="KW-1185">Reference proteome</keyword>
<gene>
    <name evidence="5" type="primary">LOC114344646</name>
</gene>
<dbReference type="EnsemblMetazoa" id="XM_050662164.1">
    <property type="protein sequence ID" value="XP_050518121.1"/>
    <property type="gene ID" value="LOC126892597"/>
</dbReference>
<evidence type="ECO:0000313" key="4">
    <source>
        <dbReference type="Proteomes" id="UP001652700"/>
    </source>
</evidence>
<dbReference type="InParanoid" id="A0A6P7GNS1"/>
<evidence type="ECO:0000313" key="3">
    <source>
        <dbReference type="EnsemblMetazoa" id="XP_050518121.1"/>
    </source>
</evidence>
<dbReference type="InterPro" id="IPR016186">
    <property type="entry name" value="C-type_lectin-like/link_sf"/>
</dbReference>
<reference evidence="3" key="2">
    <citation type="submission" date="2025-05" db="UniProtKB">
        <authorList>
            <consortium name="EnsemblMetazoa"/>
        </authorList>
    </citation>
    <scope>IDENTIFICATION</scope>
</reference>
<dbReference type="AlphaFoldDB" id="A0A6P7GNS1"/>
<proteinExistence type="predicted"/>
<accession>A0A6P7GNS1</accession>
<organism evidence="5">
    <name type="scientific">Diabrotica virgifera virgifera</name>
    <name type="common">western corn rootworm</name>
    <dbReference type="NCBI Taxonomy" id="50390"/>
    <lineage>
        <taxon>Eukaryota</taxon>
        <taxon>Metazoa</taxon>
        <taxon>Ecdysozoa</taxon>
        <taxon>Arthropoda</taxon>
        <taxon>Hexapoda</taxon>
        <taxon>Insecta</taxon>
        <taxon>Pterygota</taxon>
        <taxon>Neoptera</taxon>
        <taxon>Endopterygota</taxon>
        <taxon>Coleoptera</taxon>
        <taxon>Polyphaga</taxon>
        <taxon>Cucujiformia</taxon>
        <taxon>Chrysomeloidea</taxon>
        <taxon>Chrysomelidae</taxon>
        <taxon>Galerucinae</taxon>
        <taxon>Diabroticina</taxon>
        <taxon>Diabroticites</taxon>
        <taxon>Diabrotica</taxon>
    </lineage>
</organism>
<dbReference type="Proteomes" id="UP001652700">
    <property type="component" value="Unplaced"/>
</dbReference>
<feature type="chain" id="PRO_5027624984" evidence="1">
    <location>
        <begin position="28"/>
        <end position="211"/>
    </location>
</feature>
<feature type="signal peptide" evidence="1">
    <location>
        <begin position="1"/>
        <end position="27"/>
    </location>
</feature>
<dbReference type="FunCoup" id="A0A6P7GNS1">
    <property type="interactions" value="25"/>
</dbReference>
<sequence>MISKLANMKKQILVVLFVLFNVNMDNAQIYTARRLPRASVDERSADQGKDYVVYYFGYEHQLSWLKAMQHCKAHQMDLVAIKSKEENDYILSRLEWDLGHDKRNFWFWTAGTTYPNNKWAWLSTGEPVNYTNWEPTQPDNADGYEHVLQIKYRKGLDLLWNDLNQEFRLHPLCEARSTLAEVEKFEKSCNQSVPLDLSKLEPMTFKQTTFF</sequence>
<dbReference type="Pfam" id="PF00059">
    <property type="entry name" value="Lectin_C"/>
    <property type="match status" value="1"/>
</dbReference>
<dbReference type="OrthoDB" id="7357196at2759"/>
<dbReference type="CDD" id="cd00037">
    <property type="entry name" value="CLECT"/>
    <property type="match status" value="1"/>
</dbReference>
<dbReference type="PROSITE" id="PS50041">
    <property type="entry name" value="C_TYPE_LECTIN_2"/>
    <property type="match status" value="1"/>
</dbReference>